<feature type="signal peptide" evidence="5">
    <location>
        <begin position="1"/>
        <end position="21"/>
    </location>
</feature>
<protein>
    <submittedName>
        <fullName evidence="7">Thermonuclease family protein</fullName>
    </submittedName>
</protein>
<reference evidence="8" key="1">
    <citation type="journal article" date="2019" name="Int. J. Syst. Evol. Microbiol.">
        <title>The Global Catalogue of Microorganisms (GCM) 10K type strain sequencing project: providing services to taxonomists for standard genome sequencing and annotation.</title>
        <authorList>
            <consortium name="The Broad Institute Genomics Platform"/>
            <consortium name="The Broad Institute Genome Sequencing Center for Infectious Disease"/>
            <person name="Wu L."/>
            <person name="Ma J."/>
        </authorList>
    </citation>
    <scope>NUCLEOTIDE SEQUENCE [LARGE SCALE GENOMIC DNA]</scope>
    <source>
        <strain evidence="8">KCTC 3950</strain>
    </source>
</reference>
<dbReference type="SUPFAM" id="SSF50199">
    <property type="entry name" value="Staphylococcal nuclease"/>
    <property type="match status" value="1"/>
</dbReference>
<feature type="chain" id="PRO_5046598033" evidence="5">
    <location>
        <begin position="22"/>
        <end position="222"/>
    </location>
</feature>
<evidence type="ECO:0000259" key="6">
    <source>
        <dbReference type="PROSITE" id="PS50830"/>
    </source>
</evidence>
<dbReference type="Pfam" id="PF05901">
    <property type="entry name" value="Excalibur"/>
    <property type="match status" value="1"/>
</dbReference>
<keyword evidence="3" id="KW-0378">Hydrolase</keyword>
<dbReference type="InterPro" id="IPR002071">
    <property type="entry name" value="Thermonucl_AS"/>
</dbReference>
<dbReference type="EMBL" id="JBHUME010000013">
    <property type="protein sequence ID" value="MFD2614750.1"/>
    <property type="molecule type" value="Genomic_DNA"/>
</dbReference>
<keyword evidence="5" id="KW-0732">Signal</keyword>
<feature type="region of interest" description="Disordered" evidence="4">
    <location>
        <begin position="155"/>
        <end position="186"/>
    </location>
</feature>
<evidence type="ECO:0000256" key="2">
    <source>
        <dbReference type="ARBA" id="ARBA00022759"/>
    </source>
</evidence>
<dbReference type="PANTHER" id="PTHR12302">
    <property type="entry name" value="EBNA2 BINDING PROTEIN P100"/>
    <property type="match status" value="1"/>
</dbReference>
<dbReference type="InterPro" id="IPR016071">
    <property type="entry name" value="Staphylococal_nuclease_OB-fold"/>
</dbReference>
<dbReference type="PROSITE" id="PS50830">
    <property type="entry name" value="TNASE_3"/>
    <property type="match status" value="1"/>
</dbReference>
<feature type="region of interest" description="Disordered" evidence="4">
    <location>
        <begin position="198"/>
        <end position="222"/>
    </location>
</feature>
<comment type="caution">
    <text evidence="7">The sequence shown here is derived from an EMBL/GenBank/DDBJ whole genome shotgun (WGS) entry which is preliminary data.</text>
</comment>
<proteinExistence type="predicted"/>
<name>A0ABW5PJP2_9BACL</name>
<dbReference type="PANTHER" id="PTHR12302:SF3">
    <property type="entry name" value="SERINE_THREONINE-PROTEIN KINASE 31"/>
    <property type="match status" value="1"/>
</dbReference>
<dbReference type="PROSITE" id="PS01284">
    <property type="entry name" value="TNASE_2"/>
    <property type="match status" value="1"/>
</dbReference>
<dbReference type="Gene3D" id="2.40.50.90">
    <property type="match status" value="1"/>
</dbReference>
<dbReference type="InterPro" id="IPR035437">
    <property type="entry name" value="SNase_OB-fold_sf"/>
</dbReference>
<gene>
    <name evidence="7" type="ORF">ACFSUF_20255</name>
</gene>
<evidence type="ECO:0000313" key="8">
    <source>
        <dbReference type="Proteomes" id="UP001597541"/>
    </source>
</evidence>
<dbReference type="Proteomes" id="UP001597541">
    <property type="component" value="Unassembled WGS sequence"/>
</dbReference>
<feature type="compositionally biased region" description="Basic and acidic residues" evidence="4">
    <location>
        <begin position="203"/>
        <end position="222"/>
    </location>
</feature>
<dbReference type="SMART" id="SM00318">
    <property type="entry name" value="SNc"/>
    <property type="match status" value="1"/>
</dbReference>
<evidence type="ECO:0000256" key="1">
    <source>
        <dbReference type="ARBA" id="ARBA00022722"/>
    </source>
</evidence>
<sequence length="222" mass="24466">MKKLIVFITLLTLLFGSVAMAADKKPTLKNGNYKVTSVVDGDTFKIAVGKSTENVRLIGVDTPETVHPTKPVEYYGKEASIYTKKLLTGKTVTLVFDVQQRDKYGRLLAYVYLADGTFVNSELIKNGYAVLLTIPPNVKHTKTFTALQKEARDNKRGLWADNNKAESKPATGVKYDPNGPDRDCTDFDTEAEAQAFFIAAGGPDKDPHRLDRDKDGAACEKD</sequence>
<dbReference type="RefSeq" id="WP_377605964.1">
    <property type="nucleotide sequence ID" value="NZ_JBHUME010000013.1"/>
</dbReference>
<keyword evidence="1" id="KW-0540">Nuclease</keyword>
<evidence type="ECO:0000256" key="5">
    <source>
        <dbReference type="SAM" id="SignalP"/>
    </source>
</evidence>
<keyword evidence="2" id="KW-0255">Endonuclease</keyword>
<evidence type="ECO:0000256" key="4">
    <source>
        <dbReference type="SAM" id="MobiDB-lite"/>
    </source>
</evidence>
<organism evidence="7 8">
    <name type="scientific">Paenibacillus gansuensis</name>
    <dbReference type="NCBI Taxonomy" id="306542"/>
    <lineage>
        <taxon>Bacteria</taxon>
        <taxon>Bacillati</taxon>
        <taxon>Bacillota</taxon>
        <taxon>Bacilli</taxon>
        <taxon>Bacillales</taxon>
        <taxon>Paenibacillaceae</taxon>
        <taxon>Paenibacillus</taxon>
    </lineage>
</organism>
<dbReference type="CDD" id="cd00175">
    <property type="entry name" value="SNc"/>
    <property type="match status" value="1"/>
</dbReference>
<keyword evidence="8" id="KW-1185">Reference proteome</keyword>
<accession>A0ABW5PJP2</accession>
<feature type="domain" description="TNase-like" evidence="6">
    <location>
        <begin position="29"/>
        <end position="161"/>
    </location>
</feature>
<dbReference type="Pfam" id="PF00565">
    <property type="entry name" value="SNase"/>
    <property type="match status" value="1"/>
</dbReference>
<evidence type="ECO:0000256" key="3">
    <source>
        <dbReference type="ARBA" id="ARBA00022801"/>
    </source>
</evidence>
<feature type="compositionally biased region" description="Basic and acidic residues" evidence="4">
    <location>
        <begin position="155"/>
        <end position="167"/>
    </location>
</feature>
<evidence type="ECO:0000313" key="7">
    <source>
        <dbReference type="EMBL" id="MFD2614750.1"/>
    </source>
</evidence>
<dbReference type="InterPro" id="IPR008613">
    <property type="entry name" value="Excalibur_Ca-bd_domain"/>
</dbReference>